<feature type="chain" id="PRO_5046595522" evidence="7">
    <location>
        <begin position="25"/>
        <end position="212"/>
    </location>
</feature>
<keyword evidence="8" id="KW-0969">Cilium</keyword>
<dbReference type="EMBL" id="JBHSDT010000008">
    <property type="protein sequence ID" value="MFC4404568.1"/>
    <property type="molecule type" value="Genomic_DNA"/>
</dbReference>
<keyword evidence="8" id="KW-0966">Cell projection</keyword>
<evidence type="ECO:0000256" key="3">
    <source>
        <dbReference type="ARBA" id="ARBA00022692"/>
    </source>
</evidence>
<keyword evidence="8" id="KW-0282">Flagellum</keyword>
<comment type="subcellular location">
    <subcellularLocation>
        <location evidence="1">Cell membrane</location>
    </subcellularLocation>
</comment>
<keyword evidence="4 6" id="KW-1133">Transmembrane helix</keyword>
<dbReference type="Pfam" id="PF04347">
    <property type="entry name" value="FliO"/>
    <property type="match status" value="1"/>
</dbReference>
<comment type="caution">
    <text evidence="8">The sequence shown here is derived from an EMBL/GenBank/DDBJ whole genome shotgun (WGS) entry which is preliminary data.</text>
</comment>
<keyword evidence="2" id="KW-1003">Cell membrane</keyword>
<dbReference type="RefSeq" id="WP_390253352.1">
    <property type="nucleotide sequence ID" value="NZ_JBHSDT010000008.1"/>
</dbReference>
<dbReference type="InterPro" id="IPR022781">
    <property type="entry name" value="Flagellar_biosynth_FliO"/>
</dbReference>
<keyword evidence="3 6" id="KW-0812">Transmembrane</keyword>
<keyword evidence="7" id="KW-0732">Signal</keyword>
<accession>A0ABV8WZL8</accession>
<organism evidence="8 9">
    <name type="scientific">Gracilibacillus xinjiangensis</name>
    <dbReference type="NCBI Taxonomy" id="1193282"/>
    <lineage>
        <taxon>Bacteria</taxon>
        <taxon>Bacillati</taxon>
        <taxon>Bacillota</taxon>
        <taxon>Bacilli</taxon>
        <taxon>Bacillales</taxon>
        <taxon>Bacillaceae</taxon>
        <taxon>Gracilibacillus</taxon>
    </lineage>
</organism>
<keyword evidence="5 6" id="KW-0472">Membrane</keyword>
<evidence type="ECO:0000256" key="4">
    <source>
        <dbReference type="ARBA" id="ARBA00022989"/>
    </source>
</evidence>
<evidence type="ECO:0000256" key="7">
    <source>
        <dbReference type="SAM" id="SignalP"/>
    </source>
</evidence>
<evidence type="ECO:0000313" key="8">
    <source>
        <dbReference type="EMBL" id="MFC4404568.1"/>
    </source>
</evidence>
<protein>
    <submittedName>
        <fullName evidence="8">Flagellar biosynthetic protein FliO</fullName>
    </submittedName>
</protein>
<evidence type="ECO:0000256" key="6">
    <source>
        <dbReference type="SAM" id="Phobius"/>
    </source>
</evidence>
<proteinExistence type="predicted"/>
<evidence type="ECO:0000313" key="9">
    <source>
        <dbReference type="Proteomes" id="UP001595882"/>
    </source>
</evidence>
<keyword evidence="9" id="KW-1185">Reference proteome</keyword>
<feature type="signal peptide" evidence="7">
    <location>
        <begin position="1"/>
        <end position="24"/>
    </location>
</feature>
<evidence type="ECO:0000256" key="5">
    <source>
        <dbReference type="ARBA" id="ARBA00023136"/>
    </source>
</evidence>
<feature type="transmembrane region" description="Helical" evidence="6">
    <location>
        <begin position="63"/>
        <end position="85"/>
    </location>
</feature>
<evidence type="ECO:0000256" key="1">
    <source>
        <dbReference type="ARBA" id="ARBA00004236"/>
    </source>
</evidence>
<dbReference type="Proteomes" id="UP001595882">
    <property type="component" value="Unassembled WGS sequence"/>
</dbReference>
<evidence type="ECO:0000256" key="2">
    <source>
        <dbReference type="ARBA" id="ARBA00022475"/>
    </source>
</evidence>
<name>A0ABV8WZL8_9BACI</name>
<reference evidence="9" key="1">
    <citation type="journal article" date="2019" name="Int. J. Syst. Evol. Microbiol.">
        <title>The Global Catalogue of Microorganisms (GCM) 10K type strain sequencing project: providing services to taxonomists for standard genome sequencing and annotation.</title>
        <authorList>
            <consortium name="The Broad Institute Genomics Platform"/>
            <consortium name="The Broad Institute Genome Sequencing Center for Infectious Disease"/>
            <person name="Wu L."/>
            <person name="Ma J."/>
        </authorList>
    </citation>
    <scope>NUCLEOTIDE SEQUENCE [LARGE SCALE GENOMIC DNA]</scope>
    <source>
        <strain evidence="9">CCUG 37865</strain>
    </source>
</reference>
<gene>
    <name evidence="8" type="ORF">ACFOY7_15990</name>
</gene>
<sequence length="212" mass="24400">MKRVFMLLVVLLVFLCCYSHPSYASQNVFEKYNGSMEESDEDVDNSQQLTEENSLPTMESPSFIGSLLQLLVALAIVVGLIYFIANFVKKRNKFSGRNQVIENYGGISFNTNKSLQIVRIGERFFVIGLADNIELLLEITDIETIEQIKKSSDIQTQPLDFVKDKMKMNQKNAKTSTTKDFGHLFNKELDEMKEGRKKMLKKMKEIEKDHDH</sequence>